<evidence type="ECO:0000313" key="1">
    <source>
        <dbReference type="EMBL" id="CEK55592.1"/>
    </source>
</evidence>
<dbReference type="AlphaFoldDB" id="A0A0B6YHC9"/>
<reference evidence="1" key="1">
    <citation type="submission" date="2014-12" db="EMBL/GenBank/DDBJ databases">
        <title>Insight into the proteome of Arion vulgaris.</title>
        <authorList>
            <person name="Aradska J."/>
            <person name="Bulat T."/>
            <person name="Smidak R."/>
            <person name="Sarate P."/>
            <person name="Gangsoo J."/>
            <person name="Sialana F."/>
            <person name="Bilban M."/>
            <person name="Lubec G."/>
        </authorList>
    </citation>
    <scope>NUCLEOTIDE SEQUENCE</scope>
    <source>
        <tissue evidence="1">Skin</tissue>
    </source>
</reference>
<protein>
    <submittedName>
        <fullName evidence="1">Uncharacterized protein</fullName>
    </submittedName>
</protein>
<proteinExistence type="predicted"/>
<gene>
    <name evidence="1" type="primary">ORF25568</name>
</gene>
<organism evidence="1">
    <name type="scientific">Arion vulgaris</name>
    <dbReference type="NCBI Taxonomy" id="1028688"/>
    <lineage>
        <taxon>Eukaryota</taxon>
        <taxon>Metazoa</taxon>
        <taxon>Spiralia</taxon>
        <taxon>Lophotrochozoa</taxon>
        <taxon>Mollusca</taxon>
        <taxon>Gastropoda</taxon>
        <taxon>Heterobranchia</taxon>
        <taxon>Euthyneura</taxon>
        <taxon>Panpulmonata</taxon>
        <taxon>Eupulmonata</taxon>
        <taxon>Stylommatophora</taxon>
        <taxon>Helicina</taxon>
        <taxon>Arionoidea</taxon>
        <taxon>Arionidae</taxon>
        <taxon>Arion</taxon>
    </lineage>
</organism>
<feature type="non-terminal residue" evidence="1">
    <location>
        <position position="60"/>
    </location>
</feature>
<accession>A0A0B6YHC9</accession>
<dbReference type="EMBL" id="HACG01008727">
    <property type="protein sequence ID" value="CEK55592.1"/>
    <property type="molecule type" value="Transcribed_RNA"/>
</dbReference>
<name>A0A0B6YHC9_9EUPU</name>
<sequence>MSYFFVKTYKVKAEKKCIVHCTTNVWNKYHLLDVSLTTSITTSEQKHAPIANDKSDERLC</sequence>